<dbReference type="EMBL" id="CAJNOU010004735">
    <property type="protein sequence ID" value="CAF1453000.1"/>
    <property type="molecule type" value="Genomic_DNA"/>
</dbReference>
<comment type="caution">
    <text evidence="2">The sequence shown here is derived from an EMBL/GenBank/DDBJ whole genome shotgun (WGS) entry which is preliminary data.</text>
</comment>
<reference evidence="2" key="1">
    <citation type="submission" date="2021-02" db="EMBL/GenBank/DDBJ databases">
        <authorList>
            <person name="Nowell W R."/>
        </authorList>
    </citation>
    <scope>NUCLEOTIDE SEQUENCE</scope>
</reference>
<dbReference type="AlphaFoldDB" id="A0A815PRP3"/>
<accession>A0A815PRP3</accession>
<organism evidence="2 3">
    <name type="scientific">Rotaria sordida</name>
    <dbReference type="NCBI Taxonomy" id="392033"/>
    <lineage>
        <taxon>Eukaryota</taxon>
        <taxon>Metazoa</taxon>
        <taxon>Spiralia</taxon>
        <taxon>Gnathifera</taxon>
        <taxon>Rotifera</taxon>
        <taxon>Eurotatoria</taxon>
        <taxon>Bdelloidea</taxon>
        <taxon>Philodinida</taxon>
        <taxon>Philodinidae</taxon>
        <taxon>Rotaria</taxon>
    </lineage>
</organism>
<protein>
    <submittedName>
        <fullName evidence="2">Uncharacterized protein</fullName>
    </submittedName>
</protein>
<evidence type="ECO:0000313" key="3">
    <source>
        <dbReference type="Proteomes" id="UP000663889"/>
    </source>
</evidence>
<evidence type="ECO:0000313" key="2">
    <source>
        <dbReference type="EMBL" id="CAF1453000.1"/>
    </source>
</evidence>
<evidence type="ECO:0000256" key="1">
    <source>
        <dbReference type="SAM" id="MobiDB-lite"/>
    </source>
</evidence>
<name>A0A815PRP3_9BILA</name>
<sequence length="445" mass="51604">MSIEQDPYSLVKYINVINTNNDGYGEPTIHAFVEMGLLKMNDKLHCEINGRFYECYINKDEKDQYILCYQNRIQDTNVAKFIVKLSKLIKIKIQYMRDPFQRIQLINDDRTLRKLCYNLNRMFENRLTDILINSEFGIWRIETTYDFNKEKIKTFICASNMTYNDILQKINNDKDMNNTDIDNDRHKEKQQLYSLLRHDAIKINYEPMNDKDIFKLDKGGNDISYGSGIDKDEIVVQGTISLFVKNMNNNHHYALTAMHVIKDLDINLVQVKHNSDSFKNLSIDLDNIIELNCDAVLFKIKGSPYCKIANLDCTALSSHVYKKVLTSSESSSESSFESPNVSLLLDDSDSEEFKQILDKKSRNPLNVTILSLQSLLSRNEPTQQFNETNPKTNPKRSRSTSFDKTTEIVHKAKSMETLHLTDDILSISKRKTTAQTTNNHKVRIL</sequence>
<proteinExistence type="predicted"/>
<feature type="compositionally biased region" description="Polar residues" evidence="1">
    <location>
        <begin position="380"/>
        <end position="392"/>
    </location>
</feature>
<gene>
    <name evidence="2" type="ORF">SEV965_LOCUS33780</name>
</gene>
<dbReference type="Proteomes" id="UP000663889">
    <property type="component" value="Unassembled WGS sequence"/>
</dbReference>
<feature type="region of interest" description="Disordered" evidence="1">
    <location>
        <begin position="380"/>
        <end position="404"/>
    </location>
</feature>